<proteinExistence type="predicted"/>
<sequence>MFSGRTDHRRTAVHRRHRRRAGRRSSTWYPPRISRKAAWLPRAFDAVIAKAMARDPELRYQSCAEFVDHLTRVLR</sequence>
<protein>
    <submittedName>
        <fullName evidence="2">Putative serine/threonine-kinase PknB domain protein</fullName>
    </submittedName>
</protein>
<dbReference type="AlphaFoldDB" id="X8ADF4"/>
<reference evidence="2" key="1">
    <citation type="submission" date="2014-01" db="EMBL/GenBank/DDBJ databases">
        <authorList>
            <person name="Brown-Elliot B."/>
            <person name="Wallace R."/>
            <person name="Lenaerts A."/>
            <person name="Ordway D."/>
            <person name="DeGroote M.A."/>
            <person name="Parker T."/>
            <person name="Sizemore C."/>
            <person name="Tallon L.J."/>
            <person name="Sadzewicz L.K."/>
            <person name="Sengamalay N."/>
            <person name="Fraser C.M."/>
            <person name="Hine E."/>
            <person name="Shefchek K.A."/>
            <person name="Das S.P."/>
            <person name="Tettelin H."/>
        </authorList>
    </citation>
    <scope>NUCLEOTIDE SEQUENCE [LARGE SCALE GENOMIC DNA]</scope>
    <source>
        <strain evidence="2">4042</strain>
    </source>
</reference>
<gene>
    <name evidence="2" type="ORF">I553_4227</name>
</gene>
<keyword evidence="2" id="KW-0808">Transferase</keyword>
<feature type="region of interest" description="Disordered" evidence="1">
    <location>
        <begin position="1"/>
        <end position="27"/>
    </location>
</feature>
<evidence type="ECO:0000313" key="2">
    <source>
        <dbReference type="EMBL" id="EUA29972.1"/>
    </source>
</evidence>
<keyword evidence="2" id="KW-0418">Kinase</keyword>
<dbReference type="GO" id="GO:0016301">
    <property type="term" value="F:kinase activity"/>
    <property type="evidence" value="ECO:0007669"/>
    <property type="project" value="UniProtKB-KW"/>
</dbReference>
<dbReference type="EMBL" id="JAOB01000060">
    <property type="protein sequence ID" value="EUA29972.1"/>
    <property type="molecule type" value="Genomic_DNA"/>
</dbReference>
<feature type="compositionally biased region" description="Basic residues" evidence="1">
    <location>
        <begin position="11"/>
        <end position="23"/>
    </location>
</feature>
<name>X8ADF4_MYCXE</name>
<evidence type="ECO:0000256" key="1">
    <source>
        <dbReference type="SAM" id="MobiDB-lite"/>
    </source>
</evidence>
<comment type="caution">
    <text evidence="2">The sequence shown here is derived from an EMBL/GenBank/DDBJ whole genome shotgun (WGS) entry which is preliminary data.</text>
</comment>
<accession>X8ADF4</accession>
<organism evidence="2">
    <name type="scientific">Mycobacterium xenopi 4042</name>
    <dbReference type="NCBI Taxonomy" id="1299334"/>
    <lineage>
        <taxon>Bacteria</taxon>
        <taxon>Bacillati</taxon>
        <taxon>Actinomycetota</taxon>
        <taxon>Actinomycetes</taxon>
        <taxon>Mycobacteriales</taxon>
        <taxon>Mycobacteriaceae</taxon>
        <taxon>Mycobacterium</taxon>
    </lineage>
</organism>
<feature type="compositionally biased region" description="Basic and acidic residues" evidence="1">
    <location>
        <begin position="1"/>
        <end position="10"/>
    </location>
</feature>